<reference evidence="1 2" key="1">
    <citation type="submission" date="2018-04" db="EMBL/GenBank/DDBJ databases">
        <title>Genomic Encyclopedia of Type Strains, Phase IV (KMG-IV): sequencing the most valuable type-strain genomes for metagenomic binning, comparative biology and taxonomic classification.</title>
        <authorList>
            <person name="Goeker M."/>
        </authorList>
    </citation>
    <scope>NUCLEOTIDE SEQUENCE [LARGE SCALE GENOMIC DNA]</scope>
    <source>
        <strain evidence="1 2">DSM 45771</strain>
    </source>
</reference>
<dbReference type="OrthoDB" id="9809850at2"/>
<proteinExistence type="predicted"/>
<dbReference type="AlphaFoldDB" id="A0A2U1F7S5"/>
<name>A0A2U1F7S5_9PSEU</name>
<dbReference type="Proteomes" id="UP000245639">
    <property type="component" value="Unassembled WGS sequence"/>
</dbReference>
<accession>A0A2U1F7S5</accession>
<gene>
    <name evidence="1" type="ORF">C8D89_10982</name>
</gene>
<evidence type="ECO:0008006" key="3">
    <source>
        <dbReference type="Google" id="ProtNLM"/>
    </source>
</evidence>
<evidence type="ECO:0000313" key="1">
    <source>
        <dbReference type="EMBL" id="PVZ08199.1"/>
    </source>
</evidence>
<evidence type="ECO:0000313" key="2">
    <source>
        <dbReference type="Proteomes" id="UP000245639"/>
    </source>
</evidence>
<organism evidence="1 2">
    <name type="scientific">Actinomycetospora cinnamomea</name>
    <dbReference type="NCBI Taxonomy" id="663609"/>
    <lineage>
        <taxon>Bacteria</taxon>
        <taxon>Bacillati</taxon>
        <taxon>Actinomycetota</taxon>
        <taxon>Actinomycetes</taxon>
        <taxon>Pseudonocardiales</taxon>
        <taxon>Pseudonocardiaceae</taxon>
        <taxon>Actinomycetospora</taxon>
    </lineage>
</organism>
<protein>
    <recommendedName>
        <fullName evidence="3">LysM domain-containing protein</fullName>
    </recommendedName>
</protein>
<comment type="caution">
    <text evidence="1">The sequence shown here is derived from an EMBL/GenBank/DDBJ whole genome shotgun (WGS) entry which is preliminary data.</text>
</comment>
<dbReference type="EMBL" id="QEKW01000009">
    <property type="protein sequence ID" value="PVZ08199.1"/>
    <property type="molecule type" value="Genomic_DNA"/>
</dbReference>
<dbReference type="RefSeq" id="WP_116709441.1">
    <property type="nucleotide sequence ID" value="NZ_QEKW01000009.1"/>
</dbReference>
<sequence>MFEPTSRYAAVETTETVVAGRPVSHLRRRVVPAPEDLAAVGEHEVEPGDRLDNVTAAHLGDPELFWRLADGNRALRPDELTETVGRRLRITLPEGFAGGASDVR</sequence>
<keyword evidence="2" id="KW-1185">Reference proteome</keyword>